<dbReference type="Proteomes" id="UP001214638">
    <property type="component" value="Unassembled WGS sequence"/>
</dbReference>
<evidence type="ECO:0000313" key="1">
    <source>
        <dbReference type="EMBL" id="KAK2196909.1"/>
    </source>
</evidence>
<sequence length="282" mass="33364">MQADKTEDYEGVSVIRSAYTEGSYVYSHNITVSKLFFDMIKDESLTLVPKNKVRERHLFVLHVKGKVYLTYKRHSILRRFFHSKTKDVCLRKSNNKWKVIPCGVYKYLWSRYTLNMLCWDIAVKATFMEHKTMGNNIDFYYPKEGVFIFHILHSGKLIWSAYDTSFKRFNNLFIMQQNGMTYVVIVYSKENRTTYTVLVKREQGWLPLPPIIAKPVIFFFKDIGIVLNPHVELRNPYNVELPEYVEAKVRGYFNNVLGKQIKPVVKLTDRRGLNRQKIRSYG</sequence>
<dbReference type="EMBL" id="JALLKP010000002">
    <property type="protein sequence ID" value="KAK2196909.1"/>
    <property type="molecule type" value="Genomic_DNA"/>
</dbReference>
<reference evidence="1" key="1">
    <citation type="journal article" date="2023" name="Nat. Microbiol.">
        <title>Babesia duncani multi-omics identifies virulence factors and drug targets.</title>
        <authorList>
            <person name="Singh P."/>
            <person name="Lonardi S."/>
            <person name="Liang Q."/>
            <person name="Vydyam P."/>
            <person name="Khabirova E."/>
            <person name="Fang T."/>
            <person name="Gihaz S."/>
            <person name="Thekkiniath J."/>
            <person name="Munshi M."/>
            <person name="Abel S."/>
            <person name="Ciampossin L."/>
            <person name="Batugedara G."/>
            <person name="Gupta M."/>
            <person name="Lu X.M."/>
            <person name="Lenz T."/>
            <person name="Chakravarty S."/>
            <person name="Cornillot E."/>
            <person name="Hu Y."/>
            <person name="Ma W."/>
            <person name="Gonzalez L.M."/>
            <person name="Sanchez S."/>
            <person name="Estrada K."/>
            <person name="Sanchez-Flores A."/>
            <person name="Montero E."/>
            <person name="Harb O.S."/>
            <person name="Le Roch K.G."/>
            <person name="Mamoun C.B."/>
        </authorList>
    </citation>
    <scope>NUCLEOTIDE SEQUENCE</scope>
    <source>
        <strain evidence="1">WA1</strain>
    </source>
</reference>
<dbReference type="GeneID" id="94336456"/>
<dbReference type="KEGG" id="bdw:94336456"/>
<protein>
    <submittedName>
        <fullName evidence="1">Uncharacterized protein</fullName>
    </submittedName>
</protein>
<dbReference type="RefSeq" id="XP_067803751.1">
    <property type="nucleotide sequence ID" value="XM_067947187.1"/>
</dbReference>
<organism evidence="1 2">
    <name type="scientific">Babesia duncani</name>
    <dbReference type="NCBI Taxonomy" id="323732"/>
    <lineage>
        <taxon>Eukaryota</taxon>
        <taxon>Sar</taxon>
        <taxon>Alveolata</taxon>
        <taxon>Apicomplexa</taxon>
        <taxon>Aconoidasida</taxon>
        <taxon>Piroplasmida</taxon>
        <taxon>Babesiidae</taxon>
        <taxon>Babesia</taxon>
    </lineage>
</organism>
<keyword evidence="2" id="KW-1185">Reference proteome</keyword>
<name>A0AAD9PLF5_9APIC</name>
<evidence type="ECO:0000313" key="2">
    <source>
        <dbReference type="Proteomes" id="UP001214638"/>
    </source>
</evidence>
<dbReference type="AlphaFoldDB" id="A0AAD9PLF5"/>
<gene>
    <name evidence="1" type="ORF">BdWA1_002158</name>
</gene>
<comment type="caution">
    <text evidence="1">The sequence shown here is derived from an EMBL/GenBank/DDBJ whole genome shotgun (WGS) entry which is preliminary data.</text>
</comment>
<accession>A0AAD9PLF5</accession>
<proteinExistence type="predicted"/>